<dbReference type="Proteomes" id="UP000004095">
    <property type="component" value="Unassembled WGS sequence"/>
</dbReference>
<feature type="transmembrane region" description="Helical" evidence="1">
    <location>
        <begin position="6"/>
        <end position="24"/>
    </location>
</feature>
<dbReference type="InterPro" id="IPR052336">
    <property type="entry name" value="MlaD_Phospholipid_Transporter"/>
</dbReference>
<dbReference type="Pfam" id="PF02470">
    <property type="entry name" value="MlaD"/>
    <property type="match status" value="1"/>
</dbReference>
<sequence>MDKLRSWLVAFMAVVMLIGFVWRINVPDYYKLELHYQQVNFLTNNALIQTRGVAIGRVESVQLTDSLVKVTVDINQDVNIPRGSQFIIKPKGLVGKSMIEVKFAKDKKDYYKPEEAIVGITENAHQFNPAQLEKYLFKGFKGIIGRDDSLLKQMKLMNQRLEQLKK</sequence>
<evidence type="ECO:0000256" key="1">
    <source>
        <dbReference type="SAM" id="Phobius"/>
    </source>
</evidence>
<evidence type="ECO:0000259" key="2">
    <source>
        <dbReference type="Pfam" id="PF02470"/>
    </source>
</evidence>
<keyword evidence="1" id="KW-0472">Membrane</keyword>
<dbReference type="PANTHER" id="PTHR33371">
    <property type="entry name" value="INTERMEMBRANE PHOSPHOLIPID TRANSPORT SYSTEM BINDING PROTEIN MLAD-RELATED"/>
    <property type="match status" value="1"/>
</dbReference>
<gene>
    <name evidence="3" type="ORF">M23134_05467</name>
</gene>
<feature type="domain" description="Mce/MlaD" evidence="2">
    <location>
        <begin position="29"/>
        <end position="102"/>
    </location>
</feature>
<dbReference type="PANTHER" id="PTHR33371:SF4">
    <property type="entry name" value="INTERMEMBRANE PHOSPHOLIPID TRANSPORT SYSTEM BINDING PROTEIN MLAD"/>
    <property type="match status" value="1"/>
</dbReference>
<evidence type="ECO:0000313" key="4">
    <source>
        <dbReference type="Proteomes" id="UP000004095"/>
    </source>
</evidence>
<dbReference type="InterPro" id="IPR003399">
    <property type="entry name" value="Mce/MlaD"/>
</dbReference>
<keyword evidence="1" id="KW-1133">Transmembrane helix</keyword>
<dbReference type="AlphaFoldDB" id="A1ZHX7"/>
<comment type="caution">
    <text evidence="3">The sequence shown here is derived from an EMBL/GenBank/DDBJ whole genome shotgun (WGS) entry which is preliminary data.</text>
</comment>
<name>A1ZHX7_MICM2</name>
<organism evidence="3 4">
    <name type="scientific">Microscilla marina ATCC 23134</name>
    <dbReference type="NCBI Taxonomy" id="313606"/>
    <lineage>
        <taxon>Bacteria</taxon>
        <taxon>Pseudomonadati</taxon>
        <taxon>Bacteroidota</taxon>
        <taxon>Cytophagia</taxon>
        <taxon>Cytophagales</taxon>
        <taxon>Microscillaceae</taxon>
        <taxon>Microscilla</taxon>
    </lineage>
</organism>
<reference evidence="3 4" key="1">
    <citation type="submission" date="2007-01" db="EMBL/GenBank/DDBJ databases">
        <authorList>
            <person name="Haygood M."/>
            <person name="Podell S."/>
            <person name="Anderson C."/>
            <person name="Hopkinson B."/>
            <person name="Roe K."/>
            <person name="Barbeau K."/>
            <person name="Gaasterland T."/>
            <person name="Ferriera S."/>
            <person name="Johnson J."/>
            <person name="Kravitz S."/>
            <person name="Beeson K."/>
            <person name="Sutton G."/>
            <person name="Rogers Y.-H."/>
            <person name="Friedman R."/>
            <person name="Frazier M."/>
            <person name="Venter J.C."/>
        </authorList>
    </citation>
    <scope>NUCLEOTIDE SEQUENCE [LARGE SCALE GENOMIC DNA]</scope>
    <source>
        <strain evidence="3 4">ATCC 23134</strain>
    </source>
</reference>
<dbReference type="OrthoDB" id="3606263at2"/>
<protein>
    <submittedName>
        <fullName evidence="3">Mce related protein</fullName>
    </submittedName>
</protein>
<keyword evidence="1" id="KW-0812">Transmembrane</keyword>
<proteinExistence type="predicted"/>
<dbReference type="EMBL" id="AAWS01000008">
    <property type="protein sequence ID" value="EAY30134.1"/>
    <property type="molecule type" value="Genomic_DNA"/>
</dbReference>
<dbReference type="RefSeq" id="WP_002695744.1">
    <property type="nucleotide sequence ID" value="NZ_AAWS01000008.1"/>
</dbReference>
<evidence type="ECO:0000313" key="3">
    <source>
        <dbReference type="EMBL" id="EAY30134.1"/>
    </source>
</evidence>
<keyword evidence="4" id="KW-1185">Reference proteome</keyword>
<accession>A1ZHX7</accession>